<keyword evidence="9" id="KW-1185">Reference proteome</keyword>
<feature type="compositionally biased region" description="Basic residues" evidence="6">
    <location>
        <begin position="1"/>
        <end position="16"/>
    </location>
</feature>
<evidence type="ECO:0000256" key="6">
    <source>
        <dbReference type="SAM" id="MobiDB-lite"/>
    </source>
</evidence>
<dbReference type="GeneID" id="83183634"/>
<evidence type="ECO:0000256" key="1">
    <source>
        <dbReference type="ARBA" id="ARBA00004123"/>
    </source>
</evidence>
<dbReference type="Pfam" id="PF02301">
    <property type="entry name" value="HORMA"/>
    <property type="match status" value="1"/>
</dbReference>
<dbReference type="PROSITE" id="PS50815">
    <property type="entry name" value="HORMA"/>
    <property type="match status" value="1"/>
</dbReference>
<evidence type="ECO:0000256" key="4">
    <source>
        <dbReference type="ARBA" id="ARBA00023242"/>
    </source>
</evidence>
<evidence type="ECO:0000259" key="7">
    <source>
        <dbReference type="PROSITE" id="PS50815"/>
    </source>
</evidence>
<dbReference type="OrthoDB" id="1928087at2759"/>
<dbReference type="GO" id="GO:0051598">
    <property type="term" value="P:meiotic recombination checkpoint signaling"/>
    <property type="evidence" value="ECO:0007669"/>
    <property type="project" value="TreeGrafter"/>
</dbReference>
<protein>
    <recommendedName>
        <fullName evidence="7">HORMA domain-containing protein</fullName>
    </recommendedName>
</protein>
<accession>A0A9W9J5M4</accession>
<keyword evidence="3" id="KW-0158">Chromosome</keyword>
<comment type="caution">
    <text evidence="8">The sequence shown here is derived from an EMBL/GenBank/DDBJ whole genome shotgun (WGS) entry which is preliminary data.</text>
</comment>
<proteinExistence type="predicted"/>
<keyword evidence="4" id="KW-0539">Nucleus</keyword>
<organism evidence="8 9">
    <name type="scientific">Penicillium cinerascens</name>
    <dbReference type="NCBI Taxonomy" id="70096"/>
    <lineage>
        <taxon>Eukaryota</taxon>
        <taxon>Fungi</taxon>
        <taxon>Dikarya</taxon>
        <taxon>Ascomycota</taxon>
        <taxon>Pezizomycotina</taxon>
        <taxon>Eurotiomycetes</taxon>
        <taxon>Eurotiomycetidae</taxon>
        <taxon>Eurotiales</taxon>
        <taxon>Aspergillaceae</taxon>
        <taxon>Penicillium</taxon>
    </lineage>
</organism>
<dbReference type="Proteomes" id="UP001150904">
    <property type="component" value="Unassembled WGS sequence"/>
</dbReference>
<dbReference type="PANTHER" id="PTHR48225">
    <property type="entry name" value="HORMA DOMAIN-CONTAINING PROTEIN 1"/>
    <property type="match status" value="1"/>
</dbReference>
<feature type="region of interest" description="Disordered" evidence="6">
    <location>
        <begin position="1"/>
        <end position="34"/>
    </location>
</feature>
<feature type="domain" description="HORMA" evidence="7">
    <location>
        <begin position="38"/>
        <end position="296"/>
    </location>
</feature>
<dbReference type="GO" id="GO:0005634">
    <property type="term" value="C:nucleus"/>
    <property type="evidence" value="ECO:0007669"/>
    <property type="project" value="UniProtKB-SubCell"/>
</dbReference>
<reference evidence="8" key="2">
    <citation type="journal article" date="2023" name="IMA Fungus">
        <title>Comparative genomic study of the Penicillium genus elucidates a diverse pangenome and 15 lateral gene transfer events.</title>
        <authorList>
            <person name="Petersen C."/>
            <person name="Sorensen T."/>
            <person name="Nielsen M.R."/>
            <person name="Sondergaard T.E."/>
            <person name="Sorensen J.L."/>
            <person name="Fitzpatrick D.A."/>
            <person name="Frisvad J.C."/>
            <person name="Nielsen K.L."/>
        </authorList>
    </citation>
    <scope>NUCLEOTIDE SEQUENCE</scope>
    <source>
        <strain evidence="8">IBT 15544</strain>
    </source>
</reference>
<dbReference type="AlphaFoldDB" id="A0A9W9J5M4"/>
<dbReference type="GO" id="GO:0005694">
    <property type="term" value="C:chromosome"/>
    <property type="evidence" value="ECO:0007669"/>
    <property type="project" value="UniProtKB-SubCell"/>
</dbReference>
<reference evidence="8" key="1">
    <citation type="submission" date="2022-12" db="EMBL/GenBank/DDBJ databases">
        <authorList>
            <person name="Petersen C."/>
        </authorList>
    </citation>
    <scope>NUCLEOTIDE SEQUENCE</scope>
    <source>
        <strain evidence="8">IBT 15544</strain>
    </source>
</reference>
<dbReference type="Gene3D" id="3.30.900.10">
    <property type="entry name" value="HORMA domain"/>
    <property type="match status" value="1"/>
</dbReference>
<dbReference type="InterPro" id="IPR036570">
    <property type="entry name" value="HORMA_dom_sf"/>
</dbReference>
<dbReference type="InterPro" id="IPR051294">
    <property type="entry name" value="HORMA_MeioticProgression"/>
</dbReference>
<evidence type="ECO:0000313" key="8">
    <source>
        <dbReference type="EMBL" id="KAJ5190292.1"/>
    </source>
</evidence>
<comment type="subcellular location">
    <subcellularLocation>
        <location evidence="2">Chromosome</location>
    </subcellularLocation>
    <subcellularLocation>
        <location evidence="1">Nucleus</location>
    </subcellularLocation>
</comment>
<evidence type="ECO:0000313" key="9">
    <source>
        <dbReference type="Proteomes" id="UP001150904"/>
    </source>
</evidence>
<sequence>MSRLRRERRSRSRATSHRSGNVPPPRRTKPGHRHPAWAQSLELLKITVHVTIASVLFLRELLPEEAFGVRCLGKVKPGQMYSHEDFLARQQGTPLEGRSACAHVKKQLASAKTEKPHASKYAGVKIIERGMDEVGDQIRDAMHDIFDGLARRRLGCLQLYIEEASNDGIPPLKLETYTMSFEYGGKRGTADALDGTIDAVLKPRSLRDIQKYIYDMSRKLSMLKDAPAPPSYRSLGILMAYNEDTPSRSVGYGFLTPSGSTDSRGVQAPELDQNWSNIIQPCGRFDGGYHVTELEVSYYRCHALVPFRPSAEPTTERNARHSGP</sequence>
<gene>
    <name evidence="8" type="ORF">N7498_009277</name>
</gene>
<dbReference type="RefSeq" id="XP_058303232.1">
    <property type="nucleotide sequence ID" value="XM_058456333.1"/>
</dbReference>
<dbReference type="InterPro" id="IPR003511">
    <property type="entry name" value="HORMA_dom"/>
</dbReference>
<evidence type="ECO:0000256" key="2">
    <source>
        <dbReference type="ARBA" id="ARBA00004286"/>
    </source>
</evidence>
<name>A0A9W9J5M4_9EURO</name>
<dbReference type="EMBL" id="JAPQKR010000016">
    <property type="protein sequence ID" value="KAJ5190292.1"/>
    <property type="molecule type" value="Genomic_DNA"/>
</dbReference>
<dbReference type="PANTHER" id="PTHR48225:SF7">
    <property type="entry name" value="MEIOSIS-SPECIFIC PROTEIN HOP1"/>
    <property type="match status" value="1"/>
</dbReference>
<evidence type="ECO:0000256" key="5">
    <source>
        <dbReference type="ARBA" id="ARBA00023254"/>
    </source>
</evidence>
<keyword evidence="5" id="KW-0469">Meiosis</keyword>
<dbReference type="GO" id="GO:0007130">
    <property type="term" value="P:synaptonemal complex assembly"/>
    <property type="evidence" value="ECO:0007669"/>
    <property type="project" value="TreeGrafter"/>
</dbReference>
<evidence type="ECO:0000256" key="3">
    <source>
        <dbReference type="ARBA" id="ARBA00022454"/>
    </source>
</evidence>